<dbReference type="EMBL" id="KC139517">
    <property type="protein sequence ID" value="AGF88161.1"/>
    <property type="molecule type" value="Genomic_DNA"/>
</dbReference>
<sequence>MDIAFVVSKVIVTEYTLLRQWWPEQLRESRYVDTDMTRTYFLDRLPSPELYELMDRLNAEGRTYRFMDLRGVDSDDASHNL</sequence>
<dbReference type="Proteomes" id="UP000014990">
    <property type="component" value="Segment"/>
</dbReference>
<evidence type="ECO:0000313" key="1">
    <source>
        <dbReference type="EMBL" id="AGF88161.1"/>
    </source>
</evidence>
<keyword evidence="2" id="KW-1185">Reference proteome</keyword>
<protein>
    <submittedName>
        <fullName evidence="1">Uncharacterized protein</fullName>
    </submittedName>
</protein>
<name>S4TNS3_9CAUD</name>
<dbReference type="GeneID" id="16275494"/>
<reference evidence="1 2" key="1">
    <citation type="journal article" date="2013" name="BMC Genomics">
        <title>Genomic characterization provides new insight into Salmonella phage diversity.</title>
        <authorList>
            <person name="Moreno Switt A.I."/>
            <person name="Orsi R.H."/>
            <person name="den Bakker H.C."/>
            <person name="Vongkamjan K."/>
            <person name="Altier C."/>
            <person name="Wiedmann M."/>
        </authorList>
    </citation>
    <scope>NUCLEOTIDE SEQUENCE [LARGE SCALE GENOMIC DNA]</scope>
</reference>
<gene>
    <name evidence="1" type="ORF">SP058_00230</name>
</gene>
<proteinExistence type="predicted"/>
<accession>S4TNS3</accession>
<dbReference type="RefSeq" id="YP_008239450.1">
    <property type="nucleotide sequence ID" value="NC_021772.1"/>
</dbReference>
<evidence type="ECO:0000313" key="2">
    <source>
        <dbReference type="Proteomes" id="UP000014990"/>
    </source>
</evidence>
<organism evidence="1 2">
    <name type="scientific">Salmonella phage FSL SP-058</name>
    <dbReference type="NCBI Taxonomy" id="1173761"/>
    <lineage>
        <taxon>Viruses</taxon>
        <taxon>Duplodnaviria</taxon>
        <taxon>Heunggongvirae</taxon>
        <taxon>Uroviricota</taxon>
        <taxon>Caudoviricetes</taxon>
        <taxon>Schitoviridae</taxon>
        <taxon>Humphriesvirinae</taxon>
        <taxon>Ithacavirus</taxon>
        <taxon>Ithacavirus SP058</taxon>
    </lineage>
</organism>
<dbReference type="OrthoDB" id="23470at10239"/>
<dbReference type="KEGG" id="vg:16275494"/>